<feature type="chain" id="PRO_5042191629" description="LPXTG cell wall anchor domain-containing protein" evidence="2">
    <location>
        <begin position="25"/>
        <end position="248"/>
    </location>
</feature>
<dbReference type="AlphaFoldDB" id="A0AAE3JGV2"/>
<dbReference type="Proteomes" id="UP001198182">
    <property type="component" value="Unassembled WGS sequence"/>
</dbReference>
<keyword evidence="4" id="KW-1185">Reference proteome</keyword>
<evidence type="ECO:0000313" key="3">
    <source>
        <dbReference type="EMBL" id="MCC2231146.1"/>
    </source>
</evidence>
<evidence type="ECO:0000256" key="2">
    <source>
        <dbReference type="SAM" id="SignalP"/>
    </source>
</evidence>
<reference evidence="3" key="1">
    <citation type="submission" date="2021-10" db="EMBL/GenBank/DDBJ databases">
        <title>Anaerobic single-cell dispensing facilitates the cultivation of human gut bacteria.</title>
        <authorList>
            <person name="Afrizal A."/>
        </authorList>
    </citation>
    <scope>NUCLEOTIDE SEQUENCE</scope>
    <source>
        <strain evidence="3">CLA-AA-H215</strain>
    </source>
</reference>
<accession>A0AAE3JGV2</accession>
<keyword evidence="1" id="KW-1133">Transmembrane helix</keyword>
<organism evidence="3 4">
    <name type="scientific">Hominifimenecus microfluidus</name>
    <dbReference type="NCBI Taxonomy" id="2885348"/>
    <lineage>
        <taxon>Bacteria</taxon>
        <taxon>Bacillati</taxon>
        <taxon>Bacillota</taxon>
        <taxon>Clostridia</taxon>
        <taxon>Lachnospirales</taxon>
        <taxon>Lachnospiraceae</taxon>
        <taxon>Hominifimenecus</taxon>
    </lineage>
</organism>
<proteinExistence type="predicted"/>
<keyword evidence="2" id="KW-0732">Signal</keyword>
<feature type="signal peptide" evidence="2">
    <location>
        <begin position="1"/>
        <end position="24"/>
    </location>
</feature>
<evidence type="ECO:0000313" key="4">
    <source>
        <dbReference type="Proteomes" id="UP001198182"/>
    </source>
</evidence>
<comment type="caution">
    <text evidence="3">The sequence shown here is derived from an EMBL/GenBank/DDBJ whole genome shotgun (WGS) entry which is preliminary data.</text>
</comment>
<feature type="transmembrane region" description="Helical" evidence="1">
    <location>
        <begin position="215"/>
        <end position="235"/>
    </location>
</feature>
<name>A0AAE3JGV2_9FIRM</name>
<sequence length="248" mass="26247">MKKKLLSLLLSASLLTFAALPVQAEIVHGDSSWGVTFTTEAKMESSFKTVDLNDVIHNMQPGDTAVLTVALQNKNSSSTDWYMTNKIISSLEDSAKAAAGGAYTYILTYKDAKGATKTLFSSDTVGGENTIGGGGLNEVNSALKDYFYLDTLSSGQSGSVELTVALDGETQGNDYQNTLADLQVNFAVQLNDTATPNQPSKNTSTWVKTGDDTNLVPYFIAAGAGGILLLGLGAYSISMRKKDKKGEA</sequence>
<evidence type="ECO:0000256" key="1">
    <source>
        <dbReference type="SAM" id="Phobius"/>
    </source>
</evidence>
<protein>
    <recommendedName>
        <fullName evidence="5">LPXTG cell wall anchor domain-containing protein</fullName>
    </recommendedName>
</protein>
<gene>
    <name evidence="3" type="ORF">LKD81_09100</name>
</gene>
<dbReference type="EMBL" id="JAJEQR010000023">
    <property type="protein sequence ID" value="MCC2231146.1"/>
    <property type="molecule type" value="Genomic_DNA"/>
</dbReference>
<dbReference type="RefSeq" id="WP_308453670.1">
    <property type="nucleotide sequence ID" value="NZ_JAJEQR010000023.1"/>
</dbReference>
<keyword evidence="1" id="KW-0472">Membrane</keyword>
<keyword evidence="1" id="KW-0812">Transmembrane</keyword>
<evidence type="ECO:0008006" key="5">
    <source>
        <dbReference type="Google" id="ProtNLM"/>
    </source>
</evidence>